<comment type="caution">
    <text evidence="4">The sequence shown here is derived from an EMBL/GenBank/DDBJ whole genome shotgun (WGS) entry which is preliminary data.</text>
</comment>
<evidence type="ECO:0000256" key="1">
    <source>
        <dbReference type="ARBA" id="ARBA00009861"/>
    </source>
</evidence>
<evidence type="ECO:0000313" key="4">
    <source>
        <dbReference type="EMBL" id="KAH8481131.1"/>
    </source>
</evidence>
<dbReference type="Pfam" id="PF02458">
    <property type="entry name" value="Transferase"/>
    <property type="match status" value="1"/>
</dbReference>
<dbReference type="PANTHER" id="PTHR31623">
    <property type="entry name" value="F21J9.9"/>
    <property type="match status" value="1"/>
</dbReference>
<reference evidence="4" key="1">
    <citation type="journal article" date="2021" name="J. Hered.">
        <title>Genome Assembly of Salicaceae Populus deltoides (Eastern Cottonwood) I-69 Based on Nanopore Sequencing and Hi-C Technologies.</title>
        <authorList>
            <person name="Bai S."/>
            <person name="Wu H."/>
            <person name="Zhang J."/>
            <person name="Pan Z."/>
            <person name="Zhao W."/>
            <person name="Li Z."/>
            <person name="Tong C."/>
        </authorList>
    </citation>
    <scope>NUCLEOTIDE SEQUENCE</scope>
    <source>
        <tissue evidence="4">Leaf</tissue>
    </source>
</reference>
<gene>
    <name evidence="4" type="ORF">H0E87_031171</name>
</gene>
<accession>A0A8T2WMA3</accession>
<dbReference type="GO" id="GO:0016746">
    <property type="term" value="F:acyltransferase activity"/>
    <property type="evidence" value="ECO:0007669"/>
    <property type="project" value="UniProtKB-KW"/>
</dbReference>
<dbReference type="PANTHER" id="PTHR31623:SF124">
    <property type="entry name" value="VINORINE SYNTHASE-RELATED"/>
    <property type="match status" value="1"/>
</dbReference>
<protein>
    <recommendedName>
        <fullName evidence="6">HXXXD-type acyl-transferase family protein</fullName>
    </recommendedName>
</protein>
<proteinExistence type="inferred from homology"/>
<evidence type="ECO:0000256" key="2">
    <source>
        <dbReference type="ARBA" id="ARBA00022679"/>
    </source>
</evidence>
<name>A0A8T2WMA3_POPDE</name>
<dbReference type="EMBL" id="JACEGQ020000019">
    <property type="protein sequence ID" value="KAH8481131.1"/>
    <property type="molecule type" value="Genomic_DNA"/>
</dbReference>
<dbReference type="Proteomes" id="UP000807159">
    <property type="component" value="Chromosome 19"/>
</dbReference>
<comment type="similarity">
    <text evidence="1">Belongs to the plant acyltransferase family.</text>
</comment>
<dbReference type="InterPro" id="IPR023213">
    <property type="entry name" value="CAT-like_dom_sf"/>
</dbReference>
<keyword evidence="2" id="KW-0808">Transferase</keyword>
<dbReference type="AlphaFoldDB" id="A0A8T2WMA3"/>
<evidence type="ECO:0000313" key="5">
    <source>
        <dbReference type="Proteomes" id="UP000807159"/>
    </source>
</evidence>
<sequence length="399" mass="44364">MEVQIISRKLITPSSPTPPHLQNLKISSLDQLAPYVYVPAIFYYAANGEEYDVKNAEKSLQMQNSLSEILALYYPFAGRCAKDDPFIECNDKGAEFFEAQVNGSLSQLFGDRELETNLKSHLAPHYFDPSNSSPLAVQFNMFECGGIAIGISLTHKIADAFTVFTFINAWTTASRFGVDQVPCPSFELASIFPPRAASRVENIVTIKAVTNNIVTKMFVFDGVAISKLKEATNFSASGSHQSLNYQVTRVKVVIALIWRCLMRLSQARHGCMRPSLMKVPVNLRGKIPQPIPENSCGNLISWAVAQFKPGDESEVKLHELVSRINSGIENAFSNYSKATGDDDLFFLVMDGFRKVSKALIENEVDVYMFGCWCRFPMYEADFGWGKPTLVCGGNSQVPR</sequence>
<evidence type="ECO:0000256" key="3">
    <source>
        <dbReference type="ARBA" id="ARBA00023315"/>
    </source>
</evidence>
<evidence type="ECO:0008006" key="6">
    <source>
        <dbReference type="Google" id="ProtNLM"/>
    </source>
</evidence>
<keyword evidence="3" id="KW-0012">Acyltransferase</keyword>
<keyword evidence="5" id="KW-1185">Reference proteome</keyword>
<dbReference type="Gene3D" id="3.30.559.10">
    <property type="entry name" value="Chloramphenicol acetyltransferase-like domain"/>
    <property type="match status" value="2"/>
</dbReference>
<organism evidence="4 5">
    <name type="scientific">Populus deltoides</name>
    <name type="common">Eastern poplar</name>
    <name type="synonym">Eastern cottonwood</name>
    <dbReference type="NCBI Taxonomy" id="3696"/>
    <lineage>
        <taxon>Eukaryota</taxon>
        <taxon>Viridiplantae</taxon>
        <taxon>Streptophyta</taxon>
        <taxon>Embryophyta</taxon>
        <taxon>Tracheophyta</taxon>
        <taxon>Spermatophyta</taxon>
        <taxon>Magnoliopsida</taxon>
        <taxon>eudicotyledons</taxon>
        <taxon>Gunneridae</taxon>
        <taxon>Pentapetalae</taxon>
        <taxon>rosids</taxon>
        <taxon>fabids</taxon>
        <taxon>Malpighiales</taxon>
        <taxon>Salicaceae</taxon>
        <taxon>Saliceae</taxon>
        <taxon>Populus</taxon>
    </lineage>
</organism>